<comment type="caution">
    <text evidence="1">The sequence shown here is derived from an EMBL/GenBank/DDBJ whole genome shotgun (WGS) entry which is preliminary data.</text>
</comment>
<name>A0A1Y2GHK7_9FUNG</name>
<dbReference type="AlphaFoldDB" id="A0A1Y2GHK7"/>
<dbReference type="RefSeq" id="XP_021879532.1">
    <property type="nucleotide sequence ID" value="XM_022024882.1"/>
</dbReference>
<evidence type="ECO:0000313" key="2">
    <source>
        <dbReference type="Proteomes" id="UP000193648"/>
    </source>
</evidence>
<dbReference type="GeneID" id="33566726"/>
<proteinExistence type="predicted"/>
<dbReference type="EMBL" id="MCFF01000029">
    <property type="protein sequence ID" value="ORZ11015.1"/>
    <property type="molecule type" value="Genomic_DNA"/>
</dbReference>
<keyword evidence="2" id="KW-1185">Reference proteome</keyword>
<evidence type="ECO:0000313" key="1">
    <source>
        <dbReference type="EMBL" id="ORZ11015.1"/>
    </source>
</evidence>
<reference evidence="1 2" key="1">
    <citation type="submission" date="2016-07" db="EMBL/GenBank/DDBJ databases">
        <title>Pervasive Adenine N6-methylation of Active Genes in Fungi.</title>
        <authorList>
            <consortium name="DOE Joint Genome Institute"/>
            <person name="Mondo S.J."/>
            <person name="Dannebaum R.O."/>
            <person name="Kuo R.C."/>
            <person name="Labutti K."/>
            <person name="Haridas S."/>
            <person name="Kuo A."/>
            <person name="Salamov A."/>
            <person name="Ahrendt S.R."/>
            <person name="Lipzen A."/>
            <person name="Sullivan W."/>
            <person name="Andreopoulos W.B."/>
            <person name="Clum A."/>
            <person name="Lindquist E."/>
            <person name="Daum C."/>
            <person name="Ramamoorthy G.K."/>
            <person name="Gryganskyi A."/>
            <person name="Culley D."/>
            <person name="Magnuson J.K."/>
            <person name="James T.Y."/>
            <person name="O'Malley M.A."/>
            <person name="Stajich J.E."/>
            <person name="Spatafora J.W."/>
            <person name="Visel A."/>
            <person name="Grigoriev I.V."/>
        </authorList>
    </citation>
    <scope>NUCLEOTIDE SEQUENCE [LARGE SCALE GENOMIC DNA]</scope>
    <source>
        <strain evidence="1 2">NRRL 3116</strain>
    </source>
</reference>
<dbReference type="InParanoid" id="A0A1Y2GHK7"/>
<organism evidence="1 2">
    <name type="scientific">Lobosporangium transversale</name>
    <dbReference type="NCBI Taxonomy" id="64571"/>
    <lineage>
        <taxon>Eukaryota</taxon>
        <taxon>Fungi</taxon>
        <taxon>Fungi incertae sedis</taxon>
        <taxon>Mucoromycota</taxon>
        <taxon>Mortierellomycotina</taxon>
        <taxon>Mortierellomycetes</taxon>
        <taxon>Mortierellales</taxon>
        <taxon>Mortierellaceae</taxon>
        <taxon>Lobosporangium</taxon>
    </lineage>
</organism>
<dbReference type="OrthoDB" id="10251508at2759"/>
<accession>A0A1Y2GHK7</accession>
<sequence>MQLTRNVTRVASITTTTAVKKLRSQVLCNHIYSNRKTLWTAATCSDPDLSTALSRCLPTANKANTTASLSNAQGQKDSITIILASRSYPGLICSRYLQNSRTMSLNHPSFSAQSSIEFLQKSGHGVSTLTLTPDPPVLPTNSLDPTDPLIISCQPFYRVWSRISSEKIERKIRGKWARPQDIEERSLDTADPDIFMISDLEVHQFLEALDTANPDVINWAFWQAQPRLLLGNLVRNAATVTATSRTSISYPSMAPLGPAMRITRKYGCCTVHDLSVGQWPQAHGHYDSQLSILKIFYIRSKQHIEEQSQSPEQNQKNTDNTFISNLFGASSENGFIVGQPNSHTWVCAVTDSVLTFLK</sequence>
<protein>
    <submittedName>
        <fullName evidence="1">Uncharacterized protein</fullName>
    </submittedName>
</protein>
<gene>
    <name evidence="1" type="ORF">BCR41DRAFT_357359</name>
</gene>
<dbReference type="Proteomes" id="UP000193648">
    <property type="component" value="Unassembled WGS sequence"/>
</dbReference>